<proteinExistence type="inferred from homology"/>
<dbReference type="InterPro" id="IPR021153">
    <property type="entry name" value="HrcA_C"/>
</dbReference>
<protein>
    <recommendedName>
        <fullName evidence="5">Heat-inducible transcription repressor HrcA</fullName>
    </recommendedName>
</protein>
<dbReference type="InterPro" id="IPR023120">
    <property type="entry name" value="WHTH_transcript_rep_HrcA_IDD"/>
</dbReference>
<dbReference type="Gene3D" id="3.30.450.40">
    <property type="match status" value="1"/>
</dbReference>
<dbReference type="GO" id="GO:0003677">
    <property type="term" value="F:DNA binding"/>
    <property type="evidence" value="ECO:0007669"/>
    <property type="project" value="InterPro"/>
</dbReference>
<comment type="caution">
    <text evidence="7">The sequence shown here is derived from an EMBL/GenBank/DDBJ whole genome shotgun (WGS) entry which is preliminary data.</text>
</comment>
<dbReference type="HAMAP" id="MF_00081">
    <property type="entry name" value="HrcA"/>
    <property type="match status" value="1"/>
</dbReference>
<comment type="function">
    <text evidence="5">Negative regulator of class I heat shock genes (grpE-dnaK-dnaJ and groELS operons). Prevents heat-shock induction of these operons.</text>
</comment>
<gene>
    <name evidence="5" type="primary">hrcA</name>
    <name evidence="7" type="ORF">HMPREF3229_01266</name>
</gene>
<dbReference type="PATRIC" id="fig|54005.3.peg.1249"/>
<evidence type="ECO:0000313" key="7">
    <source>
        <dbReference type="EMBL" id="KXA29641.1"/>
    </source>
</evidence>
<evidence type="ECO:0000313" key="8">
    <source>
        <dbReference type="Proteomes" id="UP000070174"/>
    </source>
</evidence>
<dbReference type="Proteomes" id="UP000070174">
    <property type="component" value="Unassembled WGS sequence"/>
</dbReference>
<dbReference type="PIRSF" id="PIRSF005485">
    <property type="entry name" value="HrcA"/>
    <property type="match status" value="1"/>
</dbReference>
<dbReference type="PANTHER" id="PTHR34824:SF1">
    <property type="entry name" value="HEAT-INDUCIBLE TRANSCRIPTION REPRESSOR HRCA"/>
    <property type="match status" value="1"/>
</dbReference>
<name>A0A133PM75_9FIRM</name>
<feature type="domain" description="Heat-inducible transcription repressor HrcA C-terminal" evidence="6">
    <location>
        <begin position="116"/>
        <end position="332"/>
    </location>
</feature>
<comment type="similarity">
    <text evidence="5">Belongs to the HrcA family.</text>
</comment>
<dbReference type="PANTHER" id="PTHR34824">
    <property type="entry name" value="HEAT-INDUCIBLE TRANSCRIPTION REPRESSOR HRCA"/>
    <property type="match status" value="1"/>
</dbReference>
<dbReference type="InterPro" id="IPR036388">
    <property type="entry name" value="WH-like_DNA-bd_sf"/>
</dbReference>
<keyword evidence="1 5" id="KW-0678">Repressor</keyword>
<evidence type="ECO:0000259" key="6">
    <source>
        <dbReference type="Pfam" id="PF01628"/>
    </source>
</evidence>
<dbReference type="InterPro" id="IPR002571">
    <property type="entry name" value="HrcA"/>
</dbReference>
<reference evidence="7 8" key="1">
    <citation type="submission" date="2016-01" db="EMBL/GenBank/DDBJ databases">
        <authorList>
            <person name="Oliw E.H."/>
        </authorList>
    </citation>
    <scope>NUCLEOTIDE SEQUENCE [LARGE SCALE GENOMIC DNA]</scope>
    <source>
        <strain evidence="7 8">CMW7756A</strain>
    </source>
</reference>
<dbReference type="Gene3D" id="1.10.10.10">
    <property type="entry name" value="Winged helix-like DNA-binding domain superfamily/Winged helix DNA-binding domain"/>
    <property type="match status" value="1"/>
</dbReference>
<evidence type="ECO:0000256" key="5">
    <source>
        <dbReference type="HAMAP-Rule" id="MF_00081"/>
    </source>
</evidence>
<evidence type="ECO:0000256" key="2">
    <source>
        <dbReference type="ARBA" id="ARBA00023015"/>
    </source>
</evidence>
<dbReference type="NCBIfam" id="TIGR00331">
    <property type="entry name" value="hrcA"/>
    <property type="match status" value="1"/>
</dbReference>
<dbReference type="InterPro" id="IPR036390">
    <property type="entry name" value="WH_DNA-bd_sf"/>
</dbReference>
<dbReference type="SUPFAM" id="SSF46785">
    <property type="entry name" value="Winged helix' DNA-binding domain"/>
    <property type="match status" value="1"/>
</dbReference>
<dbReference type="Pfam" id="PF01628">
    <property type="entry name" value="HrcA"/>
    <property type="match status" value="1"/>
</dbReference>
<dbReference type="InterPro" id="IPR029016">
    <property type="entry name" value="GAF-like_dom_sf"/>
</dbReference>
<dbReference type="AlphaFoldDB" id="A0A133PM75"/>
<keyword evidence="2 5" id="KW-0805">Transcription regulation</keyword>
<dbReference type="GO" id="GO:0045892">
    <property type="term" value="P:negative regulation of DNA-templated transcription"/>
    <property type="evidence" value="ECO:0007669"/>
    <property type="project" value="UniProtKB-UniRule"/>
</dbReference>
<keyword evidence="4 5" id="KW-0804">Transcription</keyword>
<sequence length="350" mass="39617">MLMSANKGGVMDTRKINILNAIIEAYIDMPTPVGSRTLSKDYDLGVSSATIRNEMADLEDLGFLNKPHQSAGRIPSDKAYRFYVDELFKNFNSFHDIDASKKIMERLLLTSRNHEDFYKNAVNLLANLSSCTAYLITPQKADTKIKRLTLVKLDDFTALLVLIGDKGVIEKYFLEIENISDEDFHLIEKVLNEKISGIDFDEIESLKISLSENMIRHGKFISDLVKIASQFNKKVSSIDIYYDGLTNILNFDEYKDLDKARDFMSLVEDRDSLFQILKNDTFTSDVEVIIGSENSASLMKENTIIRAPFAKEHGIYGSIGIIGPVRIDYMKLVKVVKIFSDAVKSGLKEM</sequence>
<evidence type="ECO:0000256" key="3">
    <source>
        <dbReference type="ARBA" id="ARBA00023016"/>
    </source>
</evidence>
<keyword evidence="3 5" id="KW-0346">Stress response</keyword>
<evidence type="ECO:0000256" key="1">
    <source>
        <dbReference type="ARBA" id="ARBA00022491"/>
    </source>
</evidence>
<dbReference type="Gene3D" id="3.30.390.60">
    <property type="entry name" value="Heat-inducible transcription repressor hrca homolog, domain 3"/>
    <property type="match status" value="1"/>
</dbReference>
<dbReference type="EMBL" id="LRQE01000034">
    <property type="protein sequence ID" value="KXA29641.1"/>
    <property type="molecule type" value="Genomic_DNA"/>
</dbReference>
<dbReference type="SUPFAM" id="SSF55781">
    <property type="entry name" value="GAF domain-like"/>
    <property type="match status" value="1"/>
</dbReference>
<accession>A0A133PM75</accession>
<organism evidence="7">
    <name type="scientific">Peptoniphilus harei</name>
    <dbReference type="NCBI Taxonomy" id="54005"/>
    <lineage>
        <taxon>Bacteria</taxon>
        <taxon>Bacillati</taxon>
        <taxon>Bacillota</taxon>
        <taxon>Tissierellia</taxon>
        <taxon>Tissierellales</taxon>
        <taxon>Peptoniphilaceae</taxon>
        <taxon>Peptoniphilus</taxon>
    </lineage>
</organism>
<evidence type="ECO:0000256" key="4">
    <source>
        <dbReference type="ARBA" id="ARBA00023163"/>
    </source>
</evidence>